<protein>
    <recommendedName>
        <fullName evidence="3">DUF937 domain-containing protein</fullName>
    </recommendedName>
</protein>
<gene>
    <name evidence="1" type="ORF">ACFFLS_07975</name>
</gene>
<accession>A0ABV6BNF2</accession>
<dbReference type="EMBL" id="JBHLYW010000007">
    <property type="protein sequence ID" value="MFC0076973.1"/>
    <property type="molecule type" value="Genomic_DNA"/>
</dbReference>
<proteinExistence type="predicted"/>
<name>A0ABV6BNF2_9FLAO</name>
<comment type="caution">
    <text evidence="1">The sequence shown here is derived from an EMBL/GenBank/DDBJ whole genome shotgun (WGS) entry which is preliminary data.</text>
</comment>
<dbReference type="InterPro" id="IPR018247">
    <property type="entry name" value="EF_Hand_1_Ca_BS"/>
</dbReference>
<reference evidence="1 2" key="1">
    <citation type="submission" date="2024-09" db="EMBL/GenBank/DDBJ databases">
        <authorList>
            <person name="Sun Q."/>
            <person name="Mori K."/>
        </authorList>
    </citation>
    <scope>NUCLEOTIDE SEQUENCE [LARGE SCALE GENOMIC DNA]</scope>
    <source>
        <strain evidence="1 2">CGMCC 1.12926</strain>
    </source>
</reference>
<evidence type="ECO:0000313" key="1">
    <source>
        <dbReference type="EMBL" id="MFC0076973.1"/>
    </source>
</evidence>
<keyword evidence="2" id="KW-1185">Reference proteome</keyword>
<dbReference type="Proteomes" id="UP001589734">
    <property type="component" value="Unassembled WGS sequence"/>
</dbReference>
<sequence length="189" mass="19588">MFEQLTQLVKQYGGDAVVNNSAVPNEHNEAVISETSSSIFSGLQKLASENGGEQLAGLFNGNSPIDNNNPVVKQLTDQLSGSLGEKFGLSSSDSSGVASGMIPQILSSLVNKAKDSNDSSFQISDIISAISGNSTQASGLMDTISKYGMQFGLDQNNDGKVDVADVLVVTKSKGGISGFIGRLFGKSSS</sequence>
<dbReference type="PROSITE" id="PS00018">
    <property type="entry name" value="EF_HAND_1"/>
    <property type="match status" value="1"/>
</dbReference>
<organism evidence="1 2">
    <name type="scientific">Flavobacterium procerum</name>
    <dbReference type="NCBI Taxonomy" id="1455569"/>
    <lineage>
        <taxon>Bacteria</taxon>
        <taxon>Pseudomonadati</taxon>
        <taxon>Bacteroidota</taxon>
        <taxon>Flavobacteriia</taxon>
        <taxon>Flavobacteriales</taxon>
        <taxon>Flavobacteriaceae</taxon>
        <taxon>Flavobacterium</taxon>
    </lineage>
</organism>
<dbReference type="RefSeq" id="WP_379686003.1">
    <property type="nucleotide sequence ID" value="NZ_JBHLYW010000007.1"/>
</dbReference>
<evidence type="ECO:0008006" key="3">
    <source>
        <dbReference type="Google" id="ProtNLM"/>
    </source>
</evidence>
<evidence type="ECO:0000313" key="2">
    <source>
        <dbReference type="Proteomes" id="UP001589734"/>
    </source>
</evidence>